<evidence type="ECO:0000313" key="11">
    <source>
        <dbReference type="Proteomes" id="UP000015381"/>
    </source>
</evidence>
<dbReference type="STRING" id="1033806.HTIA_1890"/>
<protein>
    <submittedName>
        <fullName evidence="9">ABC transporter permease protein</fullName>
    </submittedName>
    <submittedName>
        <fullName evidence="8">ABC-type dipeptide/oligopeptide/nickel transport systems, permease protein</fullName>
    </submittedName>
</protein>
<dbReference type="EMBL" id="HF571520">
    <property type="protein sequence ID" value="CCQ34009.1"/>
    <property type="molecule type" value="Genomic_DNA"/>
</dbReference>
<dbReference type="HOGENOM" id="CLU_028518_8_0_2"/>
<dbReference type="Gene3D" id="1.10.3720.10">
    <property type="entry name" value="MetI-like"/>
    <property type="match status" value="1"/>
</dbReference>
<feature type="transmembrane region" description="Helical" evidence="5">
    <location>
        <begin position="60"/>
        <end position="79"/>
    </location>
</feature>
<evidence type="ECO:0000313" key="10">
    <source>
        <dbReference type="Proteomes" id="UP000003861"/>
    </source>
</evidence>
<dbReference type="Pfam" id="PF00528">
    <property type="entry name" value="BPD_transp_1"/>
    <property type="match status" value="1"/>
</dbReference>
<keyword evidence="4 5" id="KW-0472">Membrane</keyword>
<feature type="transmembrane region" description="Helical" evidence="5">
    <location>
        <begin position="157"/>
        <end position="178"/>
    </location>
</feature>
<evidence type="ECO:0000256" key="3">
    <source>
        <dbReference type="ARBA" id="ARBA00022989"/>
    </source>
</evidence>
<evidence type="ECO:0000313" key="8">
    <source>
        <dbReference type="EMBL" id="CCQ34009.1"/>
    </source>
</evidence>
<dbReference type="PANTHER" id="PTHR42729">
    <property type="entry name" value="OLIGO/DIPEPTIDE TRANSPORT, PERMEASE PROTEIN (DPPC-2)"/>
    <property type="match status" value="1"/>
</dbReference>
<dbReference type="CDD" id="cd06261">
    <property type="entry name" value="TM_PBP2"/>
    <property type="match status" value="1"/>
</dbReference>
<dbReference type="eggNOG" id="arCOG00748">
    <property type="taxonomic scope" value="Archaea"/>
</dbReference>
<evidence type="ECO:0000256" key="5">
    <source>
        <dbReference type="RuleBase" id="RU363032"/>
    </source>
</evidence>
<comment type="similarity">
    <text evidence="5">Belongs to the binding-protein-dependent transport system permease family.</text>
</comment>
<dbReference type="OrthoDB" id="312811at2157"/>
<dbReference type="AlphaFoldDB" id="F7PKM4"/>
<feature type="transmembrane region" description="Helical" evidence="5">
    <location>
        <begin position="296"/>
        <end position="315"/>
    </location>
</feature>
<sequence>MTDTDSELRTDGGTAEEMIFGTGEDVEAAQVSTRERLTRFVDRYILAPLRIGWSDWRTRVGGLGLLFYIFMGTGGVVIVEEPELNEGPRYLGAFIEWGVPFGTDNLGRSIFEQIVHATPAMLKMASAGALTTVGLGVLVGFVGGYKGGLVDRVMMTLTDIQAVLPGLPLIIVLSGIFADYMKSPWAVGIVLAIDTWPGLARALRSQVLTLREEDYIEAGRSLGLSSATLIRQDLVPKLAPYILVNMAGAATQVIKASVALYFLGVLPFSTLNWGVMMNNAYTTGNAISQLGHAGHWLFFPALFLSGLTFVLVLFAQGLDRVFNPRLRARHAQTTPDEESEPQASGEVM</sequence>
<gene>
    <name evidence="9" type="ORF">HLRTI_001985</name>
    <name evidence="8" type="ORF">HTIA_1890</name>
</gene>
<keyword evidence="2 5" id="KW-0812">Transmembrane</keyword>
<evidence type="ECO:0000256" key="4">
    <source>
        <dbReference type="ARBA" id="ARBA00023136"/>
    </source>
</evidence>
<evidence type="ECO:0000256" key="6">
    <source>
        <dbReference type="SAM" id="MobiDB-lite"/>
    </source>
</evidence>
<evidence type="ECO:0000259" key="7">
    <source>
        <dbReference type="PROSITE" id="PS50928"/>
    </source>
</evidence>
<feature type="domain" description="ABC transmembrane type-1" evidence="7">
    <location>
        <begin position="118"/>
        <end position="315"/>
    </location>
</feature>
<keyword evidence="11" id="KW-1185">Reference proteome</keyword>
<evidence type="ECO:0000256" key="2">
    <source>
        <dbReference type="ARBA" id="ARBA00022692"/>
    </source>
</evidence>
<keyword evidence="5" id="KW-0813">Transport</keyword>
<accession>F7PKM4</accession>
<dbReference type="GeneID" id="23799550"/>
<dbReference type="PANTHER" id="PTHR42729:SF1">
    <property type="entry name" value="OLIGO_DIPEPTIDE TRANSPORT, PERMEASE PROTEIN (DPPC-2)"/>
    <property type="match status" value="1"/>
</dbReference>
<dbReference type="GO" id="GO:0005886">
    <property type="term" value="C:plasma membrane"/>
    <property type="evidence" value="ECO:0007669"/>
    <property type="project" value="UniProtKB-SubCell"/>
</dbReference>
<evidence type="ECO:0000256" key="1">
    <source>
        <dbReference type="ARBA" id="ARBA00004141"/>
    </source>
</evidence>
<keyword evidence="3 5" id="KW-1133">Transmembrane helix</keyword>
<dbReference type="Proteomes" id="UP000003861">
    <property type="component" value="Unassembled WGS sequence"/>
</dbReference>
<dbReference type="InterPro" id="IPR000515">
    <property type="entry name" value="MetI-like"/>
</dbReference>
<reference evidence="8 11" key="3">
    <citation type="journal article" date="2014" name="Environ. Microbiol.">
        <title>Halorhabdus tiamatea: proteogenomics and glycosidase activity measurements identify the first cultivated euryarchaeon from a deep-sea anoxic brine lake as potential polysaccharide degrader.</title>
        <authorList>
            <person name="Werner J."/>
            <person name="Ferrer M."/>
            <person name="Michel G."/>
            <person name="Mann A.J."/>
            <person name="Huang S."/>
            <person name="Juarez S."/>
            <person name="Ciordia S."/>
            <person name="Albar J.P."/>
            <person name="Alcaide M."/>
            <person name="La Cono V."/>
            <person name="Yakimov M.M."/>
            <person name="Antunes A."/>
            <person name="Taborda M."/>
            <person name="Da Costa M.S."/>
            <person name="Amann R.I."/>
            <person name="Gloeckner F.O."/>
            <person name="Golyshina O.V."/>
            <person name="Golyshin P.N."/>
            <person name="Teeling H."/>
        </authorList>
    </citation>
    <scope>NUCLEOTIDE SEQUENCE [LARGE SCALE GENOMIC DNA]</scope>
    <source>
        <strain evidence="11">SARL4B</strain>
        <strain evidence="8">Type strain: SARL4B</strain>
    </source>
</reference>
<dbReference type="SUPFAM" id="SSF161098">
    <property type="entry name" value="MetI-like"/>
    <property type="match status" value="1"/>
</dbReference>
<name>F7PKM4_9EURY</name>
<dbReference type="RefSeq" id="WP_008526431.1">
    <property type="nucleotide sequence ID" value="NC_021921.1"/>
</dbReference>
<dbReference type="GO" id="GO:0055085">
    <property type="term" value="P:transmembrane transport"/>
    <property type="evidence" value="ECO:0007669"/>
    <property type="project" value="InterPro"/>
</dbReference>
<dbReference type="PROSITE" id="PS50928">
    <property type="entry name" value="ABC_TM1"/>
    <property type="match status" value="1"/>
</dbReference>
<reference evidence="9 10" key="2">
    <citation type="journal article" date="2013" name="PLoS ONE">
        <title>INDIGO - INtegrated Data Warehouse of MIcrobial GenOmes with Examples from the Red Sea Extremophiles.</title>
        <authorList>
            <person name="Alam I."/>
            <person name="Antunes A."/>
            <person name="Kamau A.A."/>
            <person name="Ba Alawi W."/>
            <person name="Kalkatawi M."/>
            <person name="Stingl U."/>
            <person name="Bajic V.B."/>
        </authorList>
    </citation>
    <scope>NUCLEOTIDE SEQUENCE [LARGE SCALE GENOMIC DNA]</scope>
    <source>
        <strain evidence="9 10">SARL4B</strain>
    </source>
</reference>
<proteinExistence type="inferred from homology"/>
<dbReference type="KEGG" id="hti:HTIA_1890"/>
<dbReference type="Proteomes" id="UP000015381">
    <property type="component" value="Chromosome I"/>
</dbReference>
<dbReference type="InterPro" id="IPR035906">
    <property type="entry name" value="MetI-like_sf"/>
</dbReference>
<dbReference type="EMBL" id="AFNT02000022">
    <property type="protein sequence ID" value="ERJ05957.1"/>
    <property type="molecule type" value="Genomic_DNA"/>
</dbReference>
<feature type="region of interest" description="Disordered" evidence="6">
    <location>
        <begin position="329"/>
        <end position="348"/>
    </location>
</feature>
<feature type="transmembrane region" description="Helical" evidence="5">
    <location>
        <begin position="124"/>
        <end position="145"/>
    </location>
</feature>
<comment type="subcellular location">
    <subcellularLocation>
        <location evidence="5">Cell membrane</location>
        <topology evidence="5">Multi-pass membrane protein</topology>
    </subcellularLocation>
    <subcellularLocation>
        <location evidence="1">Membrane</location>
        <topology evidence="1">Multi-pass membrane protein</topology>
    </subcellularLocation>
</comment>
<reference evidence="9 10" key="1">
    <citation type="journal article" date="2011" name="J. Bacteriol.">
        <title>Genome sequence of Halorhabdus tiamatea, the first archaeon isolated from a deep-sea anoxic brine lake.</title>
        <authorList>
            <person name="Antunes A."/>
            <person name="Alam I."/>
            <person name="Bajic V.B."/>
            <person name="Stingl U."/>
        </authorList>
    </citation>
    <scope>NUCLEOTIDE SEQUENCE [LARGE SCALE GENOMIC DNA]</scope>
    <source>
        <strain evidence="9 10">SARL4B</strain>
    </source>
</reference>
<feature type="transmembrane region" description="Helical" evidence="5">
    <location>
        <begin position="258"/>
        <end position="276"/>
    </location>
</feature>
<organism evidence="9 10">
    <name type="scientific">Halorhabdus tiamatea SARL4B</name>
    <dbReference type="NCBI Taxonomy" id="1033806"/>
    <lineage>
        <taxon>Archaea</taxon>
        <taxon>Methanobacteriati</taxon>
        <taxon>Methanobacteriota</taxon>
        <taxon>Stenosarchaea group</taxon>
        <taxon>Halobacteria</taxon>
        <taxon>Halobacteriales</taxon>
        <taxon>Haloarculaceae</taxon>
        <taxon>Halorhabdus</taxon>
    </lineage>
</organism>
<evidence type="ECO:0000313" key="9">
    <source>
        <dbReference type="EMBL" id="ERJ05957.1"/>
    </source>
</evidence>